<evidence type="ECO:0000313" key="1">
    <source>
        <dbReference type="EMBL" id="KOF04116.1"/>
    </source>
</evidence>
<keyword evidence="2" id="KW-1185">Reference proteome</keyword>
<name>A0A0L8APE8_9BACT</name>
<gene>
    <name evidence="1" type="ORF">OB69_03795</name>
</gene>
<sequence length="368" mass="42307">MMACSGNEEKSESKIGSFKAEIVDSLVIDRLSVLELLDYQSSTGDLLFADTQSGDYLVMDKDGEVLSSFNPHIEGPNYMGNSSYGWSFYGKDELAAYGHAYFYRFSKAGEILGRYEPPIEAGGGIILDFKPQRIKAFETQRGTEVLAMILDLTNRNRRSQQYQDTIDAVFRMNFETGETTTVMHKEPDNIYRTAGEYLDWGYPTFTLLAGSTFAFTHQSDSYLYIFDAEKNEYLNKIAIPAEFLPKYEGVEFGSKDDPELLKINSHVFSVGNKILLLSLGKIPNAVMKELQQLPRWWYSPEFEAATRKYMTTDFLLFDQKQFLGKVEWDINLNEPMPKGTENDFLWLKRAYKDERDYQTFLKVKIVEK</sequence>
<organism evidence="1 2">
    <name type="scientific">Roseivirga seohaensis subsp. aquiponti</name>
    <dbReference type="NCBI Taxonomy" id="1566026"/>
    <lineage>
        <taxon>Bacteria</taxon>
        <taxon>Pseudomonadati</taxon>
        <taxon>Bacteroidota</taxon>
        <taxon>Cytophagia</taxon>
        <taxon>Cytophagales</taxon>
        <taxon>Roseivirgaceae</taxon>
        <taxon>Roseivirga</taxon>
    </lineage>
</organism>
<dbReference type="Proteomes" id="UP000036908">
    <property type="component" value="Unassembled WGS sequence"/>
</dbReference>
<reference evidence="2" key="1">
    <citation type="submission" date="2014-11" db="EMBL/GenBank/DDBJ databases">
        <title>Genome sequencing of Roseivirga sp. D-25.</title>
        <authorList>
            <person name="Selvaratnam C."/>
            <person name="Thevarajoo S."/>
            <person name="Goh K.M."/>
            <person name="Eee R."/>
            <person name="Chan K.-G."/>
            <person name="Chong C.S."/>
        </authorList>
    </citation>
    <scope>NUCLEOTIDE SEQUENCE [LARGE SCALE GENOMIC DNA]</scope>
    <source>
        <strain evidence="2">D-25</strain>
    </source>
</reference>
<dbReference type="AlphaFoldDB" id="A0A0L8APE8"/>
<accession>A0A0L8APE8</accession>
<dbReference type="PATRIC" id="fig|1566026.4.peg.2530"/>
<proteinExistence type="predicted"/>
<comment type="caution">
    <text evidence="1">The sequence shown here is derived from an EMBL/GenBank/DDBJ whole genome shotgun (WGS) entry which is preliminary data.</text>
</comment>
<dbReference type="EMBL" id="JSVA01000004">
    <property type="protein sequence ID" value="KOF04116.1"/>
    <property type="molecule type" value="Genomic_DNA"/>
</dbReference>
<protein>
    <submittedName>
        <fullName evidence="1">Uncharacterized protein</fullName>
    </submittedName>
</protein>
<evidence type="ECO:0000313" key="2">
    <source>
        <dbReference type="Proteomes" id="UP000036908"/>
    </source>
</evidence>